<dbReference type="EMBL" id="FBWG01000004">
    <property type="protein sequence ID" value="CUX17676.1"/>
    <property type="molecule type" value="Genomic_DNA"/>
</dbReference>
<dbReference type="AlphaFoldDB" id="A0A1S7P8R5"/>
<proteinExistence type="predicted"/>
<dbReference type="RefSeq" id="WP_080816874.1">
    <property type="nucleotide sequence ID" value="NZ_LT009748.1"/>
</dbReference>
<protein>
    <submittedName>
        <fullName evidence="1">Uncharacterized protein</fullName>
    </submittedName>
</protein>
<organism evidence="1 2">
    <name type="scientific">Agrobacterium deltaense Zutra 3/1</name>
    <dbReference type="NCBI Taxonomy" id="1183427"/>
    <lineage>
        <taxon>Bacteria</taxon>
        <taxon>Pseudomonadati</taxon>
        <taxon>Pseudomonadota</taxon>
        <taxon>Alphaproteobacteria</taxon>
        <taxon>Hyphomicrobiales</taxon>
        <taxon>Rhizobiaceae</taxon>
        <taxon>Rhizobium/Agrobacterium group</taxon>
        <taxon>Agrobacterium</taxon>
    </lineage>
</organism>
<evidence type="ECO:0000313" key="2">
    <source>
        <dbReference type="Proteomes" id="UP000191987"/>
    </source>
</evidence>
<evidence type="ECO:0000313" key="1">
    <source>
        <dbReference type="EMBL" id="CUX17676.1"/>
    </source>
</evidence>
<name>A0A1S7P8R5_9HYPH</name>
<accession>A0A1S7P8R5</accession>
<reference evidence="1 2" key="1">
    <citation type="submission" date="2016-01" db="EMBL/GenBank/DDBJ databases">
        <authorList>
            <person name="Oliw E.H."/>
        </authorList>
    </citation>
    <scope>NUCLEOTIDE SEQUENCE [LARGE SCALE GENOMIC DNA]</scope>
    <source>
        <strain evidence="1 2">Zutra 3-1</strain>
    </source>
</reference>
<gene>
    <name evidence="1" type="ORF">AGR7C_Cc120008</name>
</gene>
<sequence length="176" mass="19521">MVTFKRLCGLPAYGEMAISFPKPGSFREGVVFEFTTSDGNSWVGNFDPGYRTSSVATGVYAELGAGAVFVLADGRAYKINAVTKELIEEISRYVVWMGYFAPLEIMVVCDDLEVVAYNRAGVFWRSERVSWDGIEYVSIENDTLFGKAYDPLDDRWLPFEIDLATGLITGGSYLAN</sequence>
<dbReference type="Proteomes" id="UP000191987">
    <property type="component" value="Unassembled WGS sequence"/>
</dbReference>